<reference evidence="1 2" key="2">
    <citation type="journal article" date="2016" name="Microb. Ecol.">
        <title>Genome Characteristics of a Novel Type I Methanotroph (Sn10-6) Isolated from a Flooded Indian Rice Field.</title>
        <authorList>
            <person name="Rahalkar M.C."/>
            <person name="Pandit P.S."/>
            <person name="Dhakephalkar P.K."/>
            <person name="Pore S."/>
            <person name="Arora P."/>
            <person name="Kapse N."/>
        </authorList>
    </citation>
    <scope>NUCLEOTIDE SEQUENCE [LARGE SCALE GENOMIC DNA]</scope>
    <source>
        <strain evidence="1 2">Sn10-6</strain>
    </source>
</reference>
<name>A0A0F3INC4_9GAMM</name>
<dbReference type="OrthoDB" id="8685390at2"/>
<dbReference type="EMBL" id="LAJX01000004">
    <property type="protein sequence ID" value="KJV08053.1"/>
    <property type="molecule type" value="Genomic_DNA"/>
</dbReference>
<keyword evidence="2" id="KW-1185">Reference proteome</keyword>
<proteinExistence type="predicted"/>
<evidence type="ECO:0000313" key="2">
    <source>
        <dbReference type="Proteomes" id="UP000033684"/>
    </source>
</evidence>
<dbReference type="RefSeq" id="WP_045777692.1">
    <property type="nucleotide sequence ID" value="NZ_LAJX01000004.1"/>
</dbReference>
<gene>
    <name evidence="1" type="ORF">VZ94_00380</name>
</gene>
<accession>A0A0F3INC4</accession>
<organism evidence="1 2">
    <name type="scientific">Methylocucumis oryzae</name>
    <dbReference type="NCBI Taxonomy" id="1632867"/>
    <lineage>
        <taxon>Bacteria</taxon>
        <taxon>Pseudomonadati</taxon>
        <taxon>Pseudomonadota</taxon>
        <taxon>Gammaproteobacteria</taxon>
        <taxon>Methylococcales</taxon>
        <taxon>Methylococcaceae</taxon>
        <taxon>Methylocucumis</taxon>
    </lineage>
</organism>
<evidence type="ECO:0000313" key="1">
    <source>
        <dbReference type="EMBL" id="KJV08053.1"/>
    </source>
</evidence>
<reference evidence="2" key="1">
    <citation type="submission" date="2015-03" db="EMBL/GenBank/DDBJ databases">
        <title>Draft genome sequence of a novel methanotroph (Sn10-6) isolated from flooded ricefield rhizosphere in India.</title>
        <authorList>
            <person name="Pandit P.S."/>
            <person name="Pore S.D."/>
            <person name="Arora P."/>
            <person name="Kapse N.G."/>
            <person name="Dhakephalkar P.K."/>
            <person name="Rahalkar M.C."/>
        </authorList>
    </citation>
    <scope>NUCLEOTIDE SEQUENCE [LARGE SCALE GENOMIC DNA]</scope>
    <source>
        <strain evidence="2">Sn10-6</strain>
    </source>
</reference>
<protein>
    <submittedName>
        <fullName evidence="1">Uncharacterized protein</fullName>
    </submittedName>
</protein>
<dbReference type="Proteomes" id="UP000033684">
    <property type="component" value="Unassembled WGS sequence"/>
</dbReference>
<sequence length="128" mass="14349">MDLRDPIYQAMLGNIGLDSASKPAVVFDSSCADKEDMMLDAASMEDVETARLNEETVAAIHTWLETDDLDDNETFADRLFALFVGIFDINKNGELDENESEIFRHDSKCRVGLPYVKKVLARKTLTPC</sequence>
<comment type="caution">
    <text evidence="1">The sequence shown here is derived from an EMBL/GenBank/DDBJ whole genome shotgun (WGS) entry which is preliminary data.</text>
</comment>
<dbReference type="AlphaFoldDB" id="A0A0F3INC4"/>